<dbReference type="PANTHER" id="PTHR38848">
    <property type="entry name" value="G-PROTEIN COUPLED RECEPTORS FAMILY 3 PROFILE DOMAIN-CONTAINING PROTEIN"/>
    <property type="match status" value="1"/>
</dbReference>
<feature type="transmembrane region" description="Helical" evidence="2">
    <location>
        <begin position="232"/>
        <end position="253"/>
    </location>
</feature>
<keyword evidence="2" id="KW-1133">Transmembrane helix</keyword>
<dbReference type="AlphaFoldDB" id="A0A8H5GEA3"/>
<comment type="caution">
    <text evidence="3">The sequence shown here is derived from an EMBL/GenBank/DDBJ whole genome shotgun (WGS) entry which is preliminary data.</text>
</comment>
<evidence type="ECO:0000256" key="1">
    <source>
        <dbReference type="SAM" id="MobiDB-lite"/>
    </source>
</evidence>
<evidence type="ECO:0000313" key="4">
    <source>
        <dbReference type="Proteomes" id="UP000559256"/>
    </source>
</evidence>
<feature type="compositionally biased region" description="Basic and acidic residues" evidence="1">
    <location>
        <begin position="345"/>
        <end position="362"/>
    </location>
</feature>
<dbReference type="OrthoDB" id="3210850at2759"/>
<evidence type="ECO:0000313" key="3">
    <source>
        <dbReference type="EMBL" id="KAF5363225.1"/>
    </source>
</evidence>
<keyword evidence="2" id="KW-0472">Membrane</keyword>
<keyword evidence="2" id="KW-0812">Transmembrane</keyword>
<feature type="transmembrane region" description="Helical" evidence="2">
    <location>
        <begin position="83"/>
        <end position="102"/>
    </location>
</feature>
<gene>
    <name evidence="3" type="ORF">D9758_008385</name>
</gene>
<evidence type="ECO:0008006" key="5">
    <source>
        <dbReference type="Google" id="ProtNLM"/>
    </source>
</evidence>
<organism evidence="3 4">
    <name type="scientific">Tetrapyrgos nigripes</name>
    <dbReference type="NCBI Taxonomy" id="182062"/>
    <lineage>
        <taxon>Eukaryota</taxon>
        <taxon>Fungi</taxon>
        <taxon>Dikarya</taxon>
        <taxon>Basidiomycota</taxon>
        <taxon>Agaricomycotina</taxon>
        <taxon>Agaricomycetes</taxon>
        <taxon>Agaricomycetidae</taxon>
        <taxon>Agaricales</taxon>
        <taxon>Marasmiineae</taxon>
        <taxon>Marasmiaceae</taxon>
        <taxon>Tetrapyrgos</taxon>
    </lineage>
</organism>
<feature type="compositionally biased region" description="Low complexity" evidence="1">
    <location>
        <begin position="326"/>
        <end position="344"/>
    </location>
</feature>
<feature type="transmembrane region" description="Helical" evidence="2">
    <location>
        <begin position="12"/>
        <end position="31"/>
    </location>
</feature>
<dbReference type="EMBL" id="JAACJM010000034">
    <property type="protein sequence ID" value="KAF5363225.1"/>
    <property type="molecule type" value="Genomic_DNA"/>
</dbReference>
<protein>
    <recommendedName>
        <fullName evidence="5">Transmembrane protein</fullName>
    </recommendedName>
</protein>
<feature type="transmembrane region" description="Helical" evidence="2">
    <location>
        <begin position="162"/>
        <end position="185"/>
    </location>
</feature>
<keyword evidence="4" id="KW-1185">Reference proteome</keyword>
<feature type="transmembrane region" description="Helical" evidence="2">
    <location>
        <begin position="206"/>
        <end position="226"/>
    </location>
</feature>
<feature type="compositionally biased region" description="Polar residues" evidence="1">
    <location>
        <begin position="308"/>
        <end position="318"/>
    </location>
</feature>
<proteinExistence type="predicted"/>
<evidence type="ECO:0000256" key="2">
    <source>
        <dbReference type="SAM" id="Phobius"/>
    </source>
</evidence>
<accession>A0A8H5GEA3</accession>
<reference evidence="3 4" key="1">
    <citation type="journal article" date="2020" name="ISME J.">
        <title>Uncovering the hidden diversity of litter-decomposition mechanisms in mushroom-forming fungi.</title>
        <authorList>
            <person name="Floudas D."/>
            <person name="Bentzer J."/>
            <person name="Ahren D."/>
            <person name="Johansson T."/>
            <person name="Persson P."/>
            <person name="Tunlid A."/>
        </authorList>
    </citation>
    <scope>NUCLEOTIDE SEQUENCE [LARGE SCALE GENOMIC DNA]</scope>
    <source>
        <strain evidence="3 4">CBS 291.85</strain>
    </source>
</reference>
<feature type="region of interest" description="Disordered" evidence="1">
    <location>
        <begin position="308"/>
        <end position="367"/>
    </location>
</feature>
<dbReference type="PANTHER" id="PTHR38848:SF3">
    <property type="entry name" value="G-PROTEIN COUPLED RECEPTORS FAMILY 3 PROFILE DOMAIN-CONTAINING PROTEIN"/>
    <property type="match status" value="1"/>
</dbReference>
<feature type="transmembrane region" description="Helical" evidence="2">
    <location>
        <begin position="51"/>
        <end position="71"/>
    </location>
</feature>
<dbReference type="Proteomes" id="UP000559256">
    <property type="component" value="Unassembled WGS sequence"/>
</dbReference>
<feature type="transmembrane region" description="Helical" evidence="2">
    <location>
        <begin position="123"/>
        <end position="142"/>
    </location>
</feature>
<name>A0A8H5GEA3_9AGAR</name>
<sequence>MDTGLSFPSQTIQALVCLVYFIGLSAISHCVSHRFPTGNWRHIPWIRWLNFCVFVDSWLFTFTSGLLIFGIGLETSLNVCRSGIFLCIIFYASTKALLYIFLIEKVHIVWSISANQSRLRSPVYLLGLMSILLYCVVTVLLVVGRITYISERDRYCYIGLKFYASVALLTYDLYITVFLTALFLWPLMSSKMIINSPLRQVARKTLVSASVALAMSTVNIAILTAWHGHERGYVCLVCCTTDIICNSLALFWVTKDAQVNSRYSSTQHENLEGGVSGKNVHLNVSGQATNGHRLSVAEILNTNANPRNSTIILTTGNSGFDKAEGNKSSNGSDRSNGSGSSDSVRNLKDGSHDYDSESGHGVEEEELELEELPVTMASRTVRSIGDSMGTGMVHDGMPLQIMVTTVKEMV</sequence>